<reference evidence="4" key="2">
    <citation type="submission" date="2025-09" db="UniProtKB">
        <authorList>
            <consortium name="Ensembl"/>
        </authorList>
    </citation>
    <scope>IDENTIFICATION</scope>
</reference>
<reference evidence="4" key="1">
    <citation type="submission" date="2025-08" db="UniProtKB">
        <authorList>
            <consortium name="Ensembl"/>
        </authorList>
    </citation>
    <scope>IDENTIFICATION</scope>
</reference>
<dbReference type="Proteomes" id="UP000694557">
    <property type="component" value="Unassembled WGS sequence"/>
</dbReference>
<dbReference type="AlphaFoldDB" id="A0A8C7K5Z2"/>
<dbReference type="PANTHER" id="PTHR13255:SF0">
    <property type="entry name" value="ATAXIN-10"/>
    <property type="match status" value="1"/>
</dbReference>
<dbReference type="Pfam" id="PF09759">
    <property type="entry name" value="Atx10homo_assoc"/>
    <property type="match status" value="1"/>
</dbReference>
<evidence type="ECO:0000256" key="2">
    <source>
        <dbReference type="ARBA" id="ARBA00023306"/>
    </source>
</evidence>
<accession>A0A8C7K5Z2</accession>
<dbReference type="GO" id="GO:0031175">
    <property type="term" value="P:neuron projection development"/>
    <property type="evidence" value="ECO:0007669"/>
    <property type="project" value="TreeGrafter"/>
</dbReference>
<evidence type="ECO:0000259" key="3">
    <source>
        <dbReference type="Pfam" id="PF09759"/>
    </source>
</evidence>
<dbReference type="PANTHER" id="PTHR13255">
    <property type="entry name" value="ATAXIN-10"/>
    <property type="match status" value="1"/>
</dbReference>
<dbReference type="InterPro" id="IPR019156">
    <property type="entry name" value="Ataxin-10_domain"/>
</dbReference>
<dbReference type="Ensembl" id="ENSOKIT00005104459.1">
    <property type="protein sequence ID" value="ENSOKIP00005097507.1"/>
    <property type="gene ID" value="ENSOKIG00005042827.1"/>
</dbReference>
<dbReference type="InterPro" id="IPR051374">
    <property type="entry name" value="Ataxin-10/CTR86_families"/>
</dbReference>
<keyword evidence="5" id="KW-1185">Reference proteome</keyword>
<keyword evidence="2" id="KW-0131">Cell cycle</keyword>
<keyword evidence="1" id="KW-0132">Cell division</keyword>
<feature type="domain" description="Ataxin-10" evidence="3">
    <location>
        <begin position="194"/>
        <end position="285"/>
    </location>
</feature>
<organism evidence="4 5">
    <name type="scientific">Oncorhynchus kisutch</name>
    <name type="common">Coho salmon</name>
    <name type="synonym">Salmo kisutch</name>
    <dbReference type="NCBI Taxonomy" id="8019"/>
    <lineage>
        <taxon>Eukaryota</taxon>
        <taxon>Metazoa</taxon>
        <taxon>Chordata</taxon>
        <taxon>Craniata</taxon>
        <taxon>Vertebrata</taxon>
        <taxon>Euteleostomi</taxon>
        <taxon>Actinopterygii</taxon>
        <taxon>Neopterygii</taxon>
        <taxon>Teleostei</taxon>
        <taxon>Protacanthopterygii</taxon>
        <taxon>Salmoniformes</taxon>
        <taxon>Salmonidae</taxon>
        <taxon>Salmoninae</taxon>
        <taxon>Oncorhynchus</taxon>
    </lineage>
</organism>
<dbReference type="GeneTree" id="ENSGT00390000010377"/>
<proteinExistence type="predicted"/>
<dbReference type="GO" id="GO:0005829">
    <property type="term" value="C:cytosol"/>
    <property type="evidence" value="ECO:0007669"/>
    <property type="project" value="TreeGrafter"/>
</dbReference>
<protein>
    <recommendedName>
        <fullName evidence="3">Ataxin-10 domain-containing protein</fullName>
    </recommendedName>
</protein>
<name>A0A8C7K5Z2_ONCKI</name>
<evidence type="ECO:0000313" key="4">
    <source>
        <dbReference type="Ensembl" id="ENSOKIP00005097507.1"/>
    </source>
</evidence>
<sequence length="296" mass="33157">MKWAVAYSFMVLHTCLDEHKVEQLAQPGNTHLALKVMELCRTVRTELDVGTLSGVWLGVGDGLCVREMYTHYINIMLQGDVAGADLCWERRTLRMVSTFLASCFQERCRAVLTLSSESDKEESMIRLIGNVLCEMTSLHKQFMFLQNHPDLKSTVDLLQQVHALGKTSKNVFTADQHFSLDKGGDCSSSPSVSFKAHLIRLKGNLCHRNTTNQNKDTVRELDGLPLIMDNCVIDSNNPCWAIFATRNILDHNLVNQELVVALECCGLADDSSLRAMGLRVKERDGIMLLKPCSKDP</sequence>
<evidence type="ECO:0000313" key="5">
    <source>
        <dbReference type="Proteomes" id="UP000694557"/>
    </source>
</evidence>
<evidence type="ECO:0000256" key="1">
    <source>
        <dbReference type="ARBA" id="ARBA00022618"/>
    </source>
</evidence>
<dbReference type="GO" id="GO:0051301">
    <property type="term" value="P:cell division"/>
    <property type="evidence" value="ECO:0007669"/>
    <property type="project" value="UniProtKB-KW"/>
</dbReference>